<dbReference type="EMBL" id="HBHX01063005">
    <property type="protein sequence ID" value="CAE0143468.1"/>
    <property type="molecule type" value="Transcribed_RNA"/>
</dbReference>
<dbReference type="AlphaFoldDB" id="A0A7S3FEM7"/>
<reference evidence="2" key="1">
    <citation type="submission" date="2021-01" db="EMBL/GenBank/DDBJ databases">
        <authorList>
            <person name="Corre E."/>
            <person name="Pelletier E."/>
            <person name="Niang G."/>
            <person name="Scheremetjew M."/>
            <person name="Finn R."/>
            <person name="Kale V."/>
            <person name="Holt S."/>
            <person name="Cochrane G."/>
            <person name="Meng A."/>
            <person name="Brown T."/>
            <person name="Cohen L."/>
        </authorList>
    </citation>
    <scope>NUCLEOTIDE SEQUENCE</scope>
    <source>
        <strain evidence="2">CCMP281</strain>
    </source>
</reference>
<evidence type="ECO:0000256" key="1">
    <source>
        <dbReference type="SAM" id="MobiDB-lite"/>
    </source>
</evidence>
<protein>
    <submittedName>
        <fullName evidence="2">Uncharacterized protein</fullName>
    </submittedName>
</protein>
<proteinExistence type="predicted"/>
<feature type="region of interest" description="Disordered" evidence="1">
    <location>
        <begin position="96"/>
        <end position="148"/>
    </location>
</feature>
<name>A0A7S3FEM7_9EUKA</name>
<sequence>MNSGTLKAEVAVEVEMSQLLRFTQHERDLLIAEVEAKEALLREQQAELARTRLVAAEQAAALEQTKAAAAAMAASLQGGCPGGGKRAVQHVTSARLMSTQPRKAQGEKAQAGKAQGGKAQGGKKTEREKLEGQQALRLESKSRACVVM</sequence>
<accession>A0A7S3FEM7</accession>
<evidence type="ECO:0000313" key="2">
    <source>
        <dbReference type="EMBL" id="CAE0143468.1"/>
    </source>
</evidence>
<gene>
    <name evidence="2" type="ORF">HERI1096_LOCUS34837</name>
</gene>
<organism evidence="2">
    <name type="scientific">Haptolina ericina</name>
    <dbReference type="NCBI Taxonomy" id="156174"/>
    <lineage>
        <taxon>Eukaryota</taxon>
        <taxon>Haptista</taxon>
        <taxon>Haptophyta</taxon>
        <taxon>Prymnesiophyceae</taxon>
        <taxon>Prymnesiales</taxon>
        <taxon>Prymnesiaceae</taxon>
        <taxon>Haptolina</taxon>
    </lineage>
</organism>